<dbReference type="HOGENOM" id="CLU_138052_2_0_1"/>
<dbReference type="InterPro" id="IPR029040">
    <property type="entry name" value="RPABC4/Spt4"/>
</dbReference>
<accession>J8ZSV7</accession>
<evidence type="ECO:0000259" key="7">
    <source>
        <dbReference type="SMART" id="SM01389"/>
    </source>
</evidence>
<dbReference type="GO" id="GO:0032044">
    <property type="term" value="C:DSIF complex"/>
    <property type="evidence" value="ECO:0007669"/>
    <property type="project" value="EnsemblFungi"/>
</dbReference>
<sequence>MQQNMFPTTITKKHRACLSCGILRTNVQFRKDGCPNCPALQLKNNPDNVLDGTSETHRGLIGLVNPEKSWVAKWQRWSNKTSGAYCMIVEGELPDELISRLEESGKEYVPRNQSFTL</sequence>
<dbReference type="PANTHER" id="PTHR12882">
    <property type="entry name" value="SUPPRESSOR OF TY 4"/>
    <property type="match status" value="1"/>
</dbReference>
<dbReference type="GO" id="GO:0010507">
    <property type="term" value="P:negative regulation of autophagy"/>
    <property type="evidence" value="ECO:0007669"/>
    <property type="project" value="EnsemblFungi"/>
</dbReference>
<comment type="subcellular location">
    <subcellularLocation>
        <location evidence="1 6">Nucleus</location>
    </subcellularLocation>
</comment>
<gene>
    <name evidence="8" type="ORF">EDEG_02857</name>
</gene>
<dbReference type="GO" id="GO:0006370">
    <property type="term" value="P:7-methylguanosine mRNA capping"/>
    <property type="evidence" value="ECO:0007669"/>
    <property type="project" value="EnsemblFungi"/>
</dbReference>
<comment type="caution">
    <text evidence="8">The sequence shown here is derived from an EMBL/GenBank/DDBJ whole genome shotgun (WGS) entry which is preliminary data.</text>
</comment>
<dbReference type="STRING" id="1003232.J8ZSV7"/>
<dbReference type="GO" id="GO:0000993">
    <property type="term" value="F:RNA polymerase II complex binding"/>
    <property type="evidence" value="ECO:0007669"/>
    <property type="project" value="EnsemblFungi"/>
</dbReference>
<dbReference type="EMBL" id="AFBI03000058">
    <property type="protein sequence ID" value="EJW02748.1"/>
    <property type="molecule type" value="Genomic_DNA"/>
</dbReference>
<evidence type="ECO:0000313" key="9">
    <source>
        <dbReference type="Proteomes" id="UP000003163"/>
    </source>
</evidence>
<keyword evidence="9" id="KW-1185">Reference proteome</keyword>
<dbReference type="InParanoid" id="J8ZSV7"/>
<dbReference type="Gene3D" id="3.30.40.210">
    <property type="match status" value="1"/>
</dbReference>
<evidence type="ECO:0000256" key="6">
    <source>
        <dbReference type="PIRNR" id="PIRNR025023"/>
    </source>
</evidence>
<dbReference type="PIRSF" id="PIRSF025023">
    <property type="entry name" value="Spt4"/>
    <property type="match status" value="1"/>
</dbReference>
<keyword evidence="5 6" id="KW-0539">Nucleus</keyword>
<comment type="function">
    <text evidence="6">The SPT4-SPT5 complex mediates both activation and inhibition of transcription elongation, and plays a role in pre-mRNA processing. This complex seems to be important for the stability of the RNA polymerase II elongation machinery on the chromatin template but not for the inherent ability of this machinery to translocate down the gene.</text>
</comment>
<keyword evidence="4 6" id="KW-0804">Transcription</keyword>
<dbReference type="VEuPathDB" id="MicrosporidiaDB:EDEG_02857"/>
<feature type="domain" description="Spt4/RpoE2 zinc finger" evidence="7">
    <location>
        <begin position="14"/>
        <end position="90"/>
    </location>
</feature>
<dbReference type="InterPro" id="IPR009287">
    <property type="entry name" value="Spt4"/>
</dbReference>
<evidence type="ECO:0000256" key="4">
    <source>
        <dbReference type="ARBA" id="ARBA00023163"/>
    </source>
</evidence>
<dbReference type="GO" id="GO:0000182">
    <property type="term" value="F:rDNA binding"/>
    <property type="evidence" value="ECO:0007669"/>
    <property type="project" value="EnsemblFungi"/>
</dbReference>
<dbReference type="GO" id="GO:0140673">
    <property type="term" value="P:transcription elongation-coupled chromatin remodeling"/>
    <property type="evidence" value="ECO:0007669"/>
    <property type="project" value="InterPro"/>
</dbReference>
<organism evidence="8 9">
    <name type="scientific">Edhazardia aedis (strain USNM 41457)</name>
    <name type="common">Microsporidian parasite</name>
    <dbReference type="NCBI Taxonomy" id="1003232"/>
    <lineage>
        <taxon>Eukaryota</taxon>
        <taxon>Fungi</taxon>
        <taxon>Fungi incertae sedis</taxon>
        <taxon>Microsporidia</taxon>
        <taxon>Edhazardia</taxon>
    </lineage>
</organism>
<name>J8ZSV7_EDHAE</name>
<evidence type="ECO:0000256" key="1">
    <source>
        <dbReference type="ARBA" id="ARBA00004123"/>
    </source>
</evidence>
<dbReference type="GO" id="GO:0008298">
    <property type="term" value="P:intracellular mRNA localization"/>
    <property type="evidence" value="ECO:0007669"/>
    <property type="project" value="EnsemblFungi"/>
</dbReference>
<dbReference type="GO" id="GO:0031934">
    <property type="term" value="C:mating-type region heterochromatin"/>
    <property type="evidence" value="ECO:0007669"/>
    <property type="project" value="EnsemblFungi"/>
</dbReference>
<dbReference type="Proteomes" id="UP000003163">
    <property type="component" value="Unassembled WGS sequence"/>
</dbReference>
<dbReference type="SMART" id="SM01389">
    <property type="entry name" value="Spt4"/>
    <property type="match status" value="1"/>
</dbReference>
<dbReference type="GO" id="GO:0033553">
    <property type="term" value="C:rDNA heterochromatin"/>
    <property type="evidence" value="ECO:0007669"/>
    <property type="project" value="EnsemblFungi"/>
</dbReference>
<dbReference type="GO" id="GO:0003727">
    <property type="term" value="F:single-stranded RNA binding"/>
    <property type="evidence" value="ECO:0007669"/>
    <property type="project" value="EnsemblFungi"/>
</dbReference>
<evidence type="ECO:0000256" key="5">
    <source>
        <dbReference type="ARBA" id="ARBA00023242"/>
    </source>
</evidence>
<dbReference type="OrthoDB" id="248751at2759"/>
<reference evidence="8 9" key="1">
    <citation type="submission" date="2011-08" db="EMBL/GenBank/DDBJ databases">
        <authorList>
            <person name="Liu Z.J."/>
            <person name="Shi F.L."/>
            <person name="Lu J.Q."/>
            <person name="Li M."/>
            <person name="Wang Z.L."/>
        </authorList>
    </citation>
    <scope>NUCLEOTIDE SEQUENCE [LARGE SCALE GENOMIC DNA]</scope>
    <source>
        <strain evidence="8 9">USNM 41457</strain>
    </source>
</reference>
<comment type="similarity">
    <text evidence="2 6">Belongs to the SPT4 family.</text>
</comment>
<dbReference type="GO" id="GO:0044877">
    <property type="term" value="F:protein-containing complex binding"/>
    <property type="evidence" value="ECO:0007669"/>
    <property type="project" value="EnsemblFungi"/>
</dbReference>
<dbReference type="GO" id="GO:2001208">
    <property type="term" value="P:negative regulation of transcription elongation by RNA polymerase I"/>
    <property type="evidence" value="ECO:0007669"/>
    <property type="project" value="EnsemblFungi"/>
</dbReference>
<dbReference type="GO" id="GO:2000232">
    <property type="term" value="P:regulation of rRNA processing"/>
    <property type="evidence" value="ECO:0007669"/>
    <property type="project" value="EnsemblFungi"/>
</dbReference>
<dbReference type="OMA" id="FDGMIAV"/>
<dbReference type="InterPro" id="IPR038510">
    <property type="entry name" value="Spt4_sf"/>
</dbReference>
<dbReference type="GO" id="GO:0008270">
    <property type="term" value="F:zinc ion binding"/>
    <property type="evidence" value="ECO:0007669"/>
    <property type="project" value="InterPro"/>
</dbReference>
<dbReference type="GO" id="GO:2001209">
    <property type="term" value="P:positive regulation of transcription elongation by RNA polymerase I"/>
    <property type="evidence" value="ECO:0007669"/>
    <property type="project" value="EnsemblFungi"/>
</dbReference>
<dbReference type="Pfam" id="PF06093">
    <property type="entry name" value="Spt4"/>
    <property type="match status" value="1"/>
</dbReference>
<dbReference type="GO" id="GO:0032968">
    <property type="term" value="P:positive regulation of transcription elongation by RNA polymerase II"/>
    <property type="evidence" value="ECO:0007669"/>
    <property type="project" value="EnsemblFungi"/>
</dbReference>
<dbReference type="GO" id="GO:0031507">
    <property type="term" value="P:heterochromatin formation"/>
    <property type="evidence" value="ECO:0007669"/>
    <property type="project" value="EnsemblFungi"/>
</dbReference>
<reference evidence="9" key="2">
    <citation type="submission" date="2015-07" db="EMBL/GenBank/DDBJ databases">
        <title>Contrasting host-pathogen interactions and genome evolution in two generalist and specialist microsporidian pathogens of mosquitoes.</title>
        <authorList>
            <consortium name="The Broad Institute Genomics Platform"/>
            <consortium name="The Broad Institute Genome Sequencing Center for Infectious Disease"/>
            <person name="Cuomo C.A."/>
            <person name="Sanscrainte N.D."/>
            <person name="Goldberg J.M."/>
            <person name="Heiman D."/>
            <person name="Young S."/>
            <person name="Zeng Q."/>
            <person name="Becnel J.J."/>
            <person name="Birren B.W."/>
        </authorList>
    </citation>
    <scope>NUCLEOTIDE SEQUENCE [LARGE SCALE GENOMIC DNA]</scope>
    <source>
        <strain evidence="9">USNM 41457</strain>
    </source>
</reference>
<dbReference type="PANTHER" id="PTHR12882:SF1">
    <property type="entry name" value="TRANSCRIPTION ELONGATION FACTOR SPT4"/>
    <property type="match status" value="1"/>
</dbReference>
<evidence type="ECO:0000256" key="3">
    <source>
        <dbReference type="ARBA" id="ARBA00020182"/>
    </source>
</evidence>
<dbReference type="CDD" id="cd07973">
    <property type="entry name" value="Spt4"/>
    <property type="match status" value="1"/>
</dbReference>
<dbReference type="SUPFAM" id="SSF63393">
    <property type="entry name" value="RNA polymerase subunits"/>
    <property type="match status" value="1"/>
</dbReference>
<proteinExistence type="inferred from homology"/>
<dbReference type="AlphaFoldDB" id="J8ZSV7"/>
<dbReference type="GO" id="GO:0000776">
    <property type="term" value="C:kinetochore"/>
    <property type="evidence" value="ECO:0007669"/>
    <property type="project" value="EnsemblFungi"/>
</dbReference>
<evidence type="ECO:0000313" key="8">
    <source>
        <dbReference type="EMBL" id="EJW02748.1"/>
    </source>
</evidence>
<dbReference type="FunCoup" id="J8ZSV7">
    <property type="interactions" value="101"/>
</dbReference>
<dbReference type="GO" id="GO:0090262">
    <property type="term" value="P:regulation of transcription-coupled nucleotide-excision repair"/>
    <property type="evidence" value="ECO:0007669"/>
    <property type="project" value="EnsemblFungi"/>
</dbReference>
<protein>
    <recommendedName>
        <fullName evidence="3 6">Transcription elongation factor SPT4</fullName>
    </recommendedName>
</protein>
<dbReference type="InterPro" id="IPR022800">
    <property type="entry name" value="Spt4/RpoE2_Znf"/>
</dbReference>
<evidence type="ECO:0000256" key="2">
    <source>
        <dbReference type="ARBA" id="ARBA00010464"/>
    </source>
</evidence>